<evidence type="ECO:0000313" key="1">
    <source>
        <dbReference type="EMBL" id="KAJ8675572.1"/>
    </source>
</evidence>
<protein>
    <submittedName>
        <fullName evidence="1">Uncharacterized protein</fullName>
    </submittedName>
</protein>
<comment type="caution">
    <text evidence="1">The sequence shown here is derived from an EMBL/GenBank/DDBJ whole genome shotgun (WGS) entry which is preliminary data.</text>
</comment>
<reference evidence="1" key="1">
    <citation type="submission" date="2023-04" db="EMBL/GenBank/DDBJ databases">
        <title>A chromosome-level genome assembly of the parasitoid wasp Eretmocerus hayati.</title>
        <authorList>
            <person name="Zhong Y."/>
            <person name="Liu S."/>
            <person name="Liu Y."/>
        </authorList>
    </citation>
    <scope>NUCLEOTIDE SEQUENCE</scope>
    <source>
        <strain evidence="1">ZJU_SS_LIU_2023</strain>
    </source>
</reference>
<organism evidence="1 2">
    <name type="scientific">Eretmocerus hayati</name>
    <dbReference type="NCBI Taxonomy" id="131215"/>
    <lineage>
        <taxon>Eukaryota</taxon>
        <taxon>Metazoa</taxon>
        <taxon>Ecdysozoa</taxon>
        <taxon>Arthropoda</taxon>
        <taxon>Hexapoda</taxon>
        <taxon>Insecta</taxon>
        <taxon>Pterygota</taxon>
        <taxon>Neoptera</taxon>
        <taxon>Endopterygota</taxon>
        <taxon>Hymenoptera</taxon>
        <taxon>Apocrita</taxon>
        <taxon>Proctotrupomorpha</taxon>
        <taxon>Chalcidoidea</taxon>
        <taxon>Aphelinidae</taxon>
        <taxon>Aphelininae</taxon>
        <taxon>Eretmocerus</taxon>
    </lineage>
</organism>
<dbReference type="EMBL" id="CM056742">
    <property type="protein sequence ID" value="KAJ8675572.1"/>
    <property type="molecule type" value="Genomic_DNA"/>
</dbReference>
<keyword evidence="2" id="KW-1185">Reference proteome</keyword>
<gene>
    <name evidence="1" type="ORF">QAD02_011358</name>
</gene>
<dbReference type="Proteomes" id="UP001239111">
    <property type="component" value="Chromosome 2"/>
</dbReference>
<evidence type="ECO:0000313" key="2">
    <source>
        <dbReference type="Proteomes" id="UP001239111"/>
    </source>
</evidence>
<sequence length="292" mass="33162">MVAVQTRERLKKTIACLKLQNAALSLLINLRQVKTKKKRLRRWWVKPLLEPAVRNSVGGYARIISYLKDNDHEGFYRLFHMGPQNFDHIHSLVQPMIQKQVIRRQPICTEIRLAATLLYLAKGGNITLAATFFSIGVSTLYGILAETCHALRIVLSPLYLKFPSEPAHWLSIAYRFWTKWQNPNCLGALDGTHVWILRPPHGGTLFFNYKNFHSIILLIICDADLRILWFSLGDYGHLSDPSALAHSSLPTKIANGECNFPAPRALPGTDVVLPLCPERELYEAIQSATWPE</sequence>
<accession>A0ACC2NWU1</accession>
<proteinExistence type="predicted"/>
<name>A0ACC2NWU1_9HYME</name>